<evidence type="ECO:0000256" key="4">
    <source>
        <dbReference type="ARBA" id="ARBA00023136"/>
    </source>
</evidence>
<evidence type="ECO:0000256" key="6">
    <source>
        <dbReference type="SAM" id="Phobius"/>
    </source>
</evidence>
<feature type="region of interest" description="Disordered" evidence="5">
    <location>
        <begin position="449"/>
        <end position="481"/>
    </location>
</feature>
<feature type="transmembrane region" description="Helical" evidence="6">
    <location>
        <begin position="195"/>
        <end position="214"/>
    </location>
</feature>
<dbReference type="SUPFAM" id="SSF81321">
    <property type="entry name" value="Family A G protein-coupled receptor-like"/>
    <property type="match status" value="1"/>
</dbReference>
<feature type="transmembrane region" description="Helical" evidence="6">
    <location>
        <begin position="359"/>
        <end position="383"/>
    </location>
</feature>
<reference evidence="8" key="1">
    <citation type="submission" date="2023-06" db="EMBL/GenBank/DDBJ databases">
        <authorList>
            <person name="Delattre M."/>
        </authorList>
    </citation>
    <scope>NUCLEOTIDE SEQUENCE</scope>
    <source>
        <strain evidence="8">AF72</strain>
    </source>
</reference>
<evidence type="ECO:0000259" key="7">
    <source>
        <dbReference type="PROSITE" id="PS50262"/>
    </source>
</evidence>
<feature type="transmembrane region" description="Helical" evidence="6">
    <location>
        <begin position="319"/>
        <end position="339"/>
    </location>
</feature>
<evidence type="ECO:0000256" key="5">
    <source>
        <dbReference type="SAM" id="MobiDB-lite"/>
    </source>
</evidence>
<dbReference type="AlphaFoldDB" id="A0AA36D215"/>
<accession>A0AA36D215</accession>
<feature type="transmembrane region" description="Helical" evidence="6">
    <location>
        <begin position="78"/>
        <end position="101"/>
    </location>
</feature>
<dbReference type="GO" id="GO:0008528">
    <property type="term" value="F:G protein-coupled peptide receptor activity"/>
    <property type="evidence" value="ECO:0007669"/>
    <property type="project" value="InterPro"/>
</dbReference>
<dbReference type="InterPro" id="IPR017452">
    <property type="entry name" value="GPCR_Rhodpsn_7TM"/>
</dbReference>
<keyword evidence="9" id="KW-1185">Reference proteome</keyword>
<keyword evidence="3 6" id="KW-1133">Transmembrane helix</keyword>
<feature type="non-terminal residue" evidence="8">
    <location>
        <position position="1"/>
    </location>
</feature>
<feature type="transmembrane region" description="Helical" evidence="6">
    <location>
        <begin position="113"/>
        <end position="135"/>
    </location>
</feature>
<keyword evidence="2 6" id="KW-0812">Transmembrane</keyword>
<feature type="region of interest" description="Disordered" evidence="5">
    <location>
        <begin position="18"/>
        <end position="51"/>
    </location>
</feature>
<name>A0AA36D215_9BILA</name>
<evidence type="ECO:0000256" key="2">
    <source>
        <dbReference type="ARBA" id="ARBA00022692"/>
    </source>
</evidence>
<dbReference type="PROSITE" id="PS50262">
    <property type="entry name" value="G_PROTEIN_RECEP_F1_2"/>
    <property type="match status" value="1"/>
</dbReference>
<feature type="domain" description="G-protein coupled receptors family 1 profile" evidence="7">
    <location>
        <begin position="94"/>
        <end position="376"/>
    </location>
</feature>
<feature type="transmembrane region" description="Helical" evidence="6">
    <location>
        <begin position="267"/>
        <end position="288"/>
    </location>
</feature>
<dbReference type="InterPro" id="IPR019427">
    <property type="entry name" value="7TM_GPCR_serpentine_rcpt_Srw"/>
</dbReference>
<gene>
    <name evidence="8" type="ORF">MSPICULIGERA_LOCUS16878</name>
</gene>
<dbReference type="GO" id="GO:0016020">
    <property type="term" value="C:membrane"/>
    <property type="evidence" value="ECO:0007669"/>
    <property type="project" value="UniProtKB-SubCell"/>
</dbReference>
<keyword evidence="4 6" id="KW-0472">Membrane</keyword>
<dbReference type="EMBL" id="CATQJA010002654">
    <property type="protein sequence ID" value="CAJ0578635.1"/>
    <property type="molecule type" value="Genomic_DNA"/>
</dbReference>
<dbReference type="Gene3D" id="1.20.1070.10">
    <property type="entry name" value="Rhodopsin 7-helix transmembrane proteins"/>
    <property type="match status" value="1"/>
</dbReference>
<evidence type="ECO:0000313" key="8">
    <source>
        <dbReference type="EMBL" id="CAJ0578635.1"/>
    </source>
</evidence>
<evidence type="ECO:0000256" key="3">
    <source>
        <dbReference type="ARBA" id="ARBA00022989"/>
    </source>
</evidence>
<feature type="transmembrane region" description="Helical" evidence="6">
    <location>
        <begin position="155"/>
        <end position="175"/>
    </location>
</feature>
<feature type="compositionally biased region" description="Polar residues" evidence="5">
    <location>
        <begin position="21"/>
        <end position="51"/>
    </location>
</feature>
<dbReference type="PANTHER" id="PTHR46895:SF3">
    <property type="entry name" value="G-PROTEIN COUPLED RECEPTOR F59B2.13-RELATED"/>
    <property type="match status" value="1"/>
</dbReference>
<proteinExistence type="predicted"/>
<dbReference type="InterPro" id="IPR000276">
    <property type="entry name" value="GPCR_Rhodpsn"/>
</dbReference>
<feature type="compositionally biased region" description="Polar residues" evidence="5">
    <location>
        <begin position="461"/>
        <end position="481"/>
    </location>
</feature>
<dbReference type="CDD" id="cd14978">
    <property type="entry name" value="7tmA_FMRFamide_R-like"/>
    <property type="match status" value="1"/>
</dbReference>
<protein>
    <recommendedName>
        <fullName evidence="7">G-protein coupled receptors family 1 profile domain-containing protein</fullName>
    </recommendedName>
</protein>
<sequence>MSSTSFYTPTPSTLTSYFSSEGWSTDSPEPSSESWMGSSTMIPSTSMSLPSTPALPDPSLRCLGDRQMMLSVHGMSNILIGYVVPVIALFGISGNILNLTVLLAKNMRTRSNVLLACLAVADVVFLLCMIPDAMANYRFFSFNNLFRKFYLSNKIHLLHLLNWSSACAIWLILIICGERLIGIRYPLSVRKHKSLLSPPFLVTMTVILTGLLTFHHNLSYKCEWRSFCNGTQYHSMCFHVDGPSWFRSHPNPTSQMLRLYVRWSIEIQAICVVFIPVLLVFISNLLLIATMRRRARFLAVGAIGSGEMTAGQIRTENKVTLTVCAIVTCFTITQGPSAVFPVFSNLTGIPIETFVKETAVVTTMVVLGKALNFILFCLSSASFRQRLLFRTKGTLLRRKHTAARMSAHIAREADANILITSVKSEYDTLTTRMHSTIDSRTPLVRREGPARVHETRGRRTISITSPPNLEMTSRPHSGSVV</sequence>
<comment type="subcellular location">
    <subcellularLocation>
        <location evidence="1">Membrane</location>
    </subcellularLocation>
</comment>
<dbReference type="Proteomes" id="UP001177023">
    <property type="component" value="Unassembled WGS sequence"/>
</dbReference>
<evidence type="ECO:0000256" key="1">
    <source>
        <dbReference type="ARBA" id="ARBA00004370"/>
    </source>
</evidence>
<evidence type="ECO:0000313" key="9">
    <source>
        <dbReference type="Proteomes" id="UP001177023"/>
    </source>
</evidence>
<dbReference type="PRINTS" id="PR00237">
    <property type="entry name" value="GPCRRHODOPSN"/>
</dbReference>
<comment type="caution">
    <text evidence="8">The sequence shown here is derived from an EMBL/GenBank/DDBJ whole genome shotgun (WGS) entry which is preliminary data.</text>
</comment>
<dbReference type="PANTHER" id="PTHR46895">
    <property type="entry name" value="PROTEIN CBG20548-RELATED"/>
    <property type="match status" value="1"/>
</dbReference>
<organism evidence="8 9">
    <name type="scientific">Mesorhabditis spiculigera</name>
    <dbReference type="NCBI Taxonomy" id="96644"/>
    <lineage>
        <taxon>Eukaryota</taxon>
        <taxon>Metazoa</taxon>
        <taxon>Ecdysozoa</taxon>
        <taxon>Nematoda</taxon>
        <taxon>Chromadorea</taxon>
        <taxon>Rhabditida</taxon>
        <taxon>Rhabditina</taxon>
        <taxon>Rhabditomorpha</taxon>
        <taxon>Rhabditoidea</taxon>
        <taxon>Rhabditidae</taxon>
        <taxon>Mesorhabditinae</taxon>
        <taxon>Mesorhabditis</taxon>
    </lineage>
</organism>
<dbReference type="Pfam" id="PF10324">
    <property type="entry name" value="7TM_GPCR_Srw"/>
    <property type="match status" value="1"/>
</dbReference>